<dbReference type="HOGENOM" id="CLU_700413_0_0_1"/>
<evidence type="ECO:0000313" key="3">
    <source>
        <dbReference type="Proteomes" id="UP000007148"/>
    </source>
</evidence>
<sequence>MPCDVSSDSVVLATATLAVRSPHPASVKLVPSPRPTFRSSLEDFKVPSSPLTELASSDESSREKPSSKSRLVKFVNEVHYDAGSSSDGGYGHGCAANMPYEGTRERSQTAVVGGLSGTPPSSWNEPTTRSTQSRIPVMSQATSMRLVDQVLHLRSQSRQNRANQQLDQVSSDCSRMSPREESETPCNGGTFHDPRGALWYGHTDHLVSEEESSTSGYHPSPMYHAAGSNPNMASNKPLQVSSGDDTDEHPPQIPLPALPSHSSNYFDLSESSSASSSDSAVIRHTGGMDRILVGAREPFHFLAPVRISHSSPGKVPRSQLLGSLRKKAPLGKFVARHAAGNSLPPWLNFDERLVEFWGVPNVEIRGQQLEIVLWFGDGAQNQEMGRFIIEVVGH</sequence>
<accession>G4TPB5</accession>
<comment type="caution">
    <text evidence="2">The sequence shown here is derived from an EMBL/GenBank/DDBJ whole genome shotgun (WGS) entry which is preliminary data.</text>
</comment>
<feature type="compositionally biased region" description="Polar residues" evidence="1">
    <location>
        <begin position="118"/>
        <end position="133"/>
    </location>
</feature>
<name>G4TPB5_SERID</name>
<dbReference type="OrthoDB" id="3228386at2759"/>
<gene>
    <name evidence="2" type="ORF">PIIN_07112</name>
</gene>
<reference evidence="2 3" key="1">
    <citation type="journal article" date="2011" name="PLoS Pathog.">
        <title>Endophytic Life Strategies Decoded by Genome and Transcriptome Analyses of the Mutualistic Root Symbiont Piriformospora indica.</title>
        <authorList>
            <person name="Zuccaro A."/>
            <person name="Lahrmann U."/>
            <person name="Guldener U."/>
            <person name="Langen G."/>
            <person name="Pfiffi S."/>
            <person name="Biedenkopf D."/>
            <person name="Wong P."/>
            <person name="Samans B."/>
            <person name="Grimm C."/>
            <person name="Basiewicz M."/>
            <person name="Murat C."/>
            <person name="Martin F."/>
            <person name="Kogel K.H."/>
        </authorList>
    </citation>
    <scope>NUCLEOTIDE SEQUENCE [LARGE SCALE GENOMIC DNA]</scope>
    <source>
        <strain evidence="2 3">DSM 11827</strain>
    </source>
</reference>
<feature type="region of interest" description="Disordered" evidence="1">
    <location>
        <begin position="207"/>
        <end position="279"/>
    </location>
</feature>
<dbReference type="Proteomes" id="UP000007148">
    <property type="component" value="Unassembled WGS sequence"/>
</dbReference>
<evidence type="ECO:0000256" key="1">
    <source>
        <dbReference type="SAM" id="MobiDB-lite"/>
    </source>
</evidence>
<dbReference type="InParanoid" id="G4TPB5"/>
<feature type="compositionally biased region" description="Low complexity" evidence="1">
    <location>
        <begin position="156"/>
        <end position="165"/>
    </location>
</feature>
<feature type="region of interest" description="Disordered" evidence="1">
    <location>
        <begin position="156"/>
        <end position="192"/>
    </location>
</feature>
<protein>
    <submittedName>
        <fullName evidence="2">Uncharacterized protein</fullName>
    </submittedName>
</protein>
<organism evidence="2 3">
    <name type="scientific">Serendipita indica (strain DSM 11827)</name>
    <name type="common">Root endophyte fungus</name>
    <name type="synonym">Piriformospora indica</name>
    <dbReference type="NCBI Taxonomy" id="1109443"/>
    <lineage>
        <taxon>Eukaryota</taxon>
        <taxon>Fungi</taxon>
        <taxon>Dikarya</taxon>
        <taxon>Basidiomycota</taxon>
        <taxon>Agaricomycotina</taxon>
        <taxon>Agaricomycetes</taxon>
        <taxon>Sebacinales</taxon>
        <taxon>Serendipitaceae</taxon>
        <taxon>Serendipita</taxon>
    </lineage>
</organism>
<dbReference type="AlphaFoldDB" id="G4TPB5"/>
<evidence type="ECO:0000313" key="2">
    <source>
        <dbReference type="EMBL" id="CCA73158.1"/>
    </source>
</evidence>
<proteinExistence type="predicted"/>
<feature type="compositionally biased region" description="Low complexity" evidence="1">
    <location>
        <begin position="269"/>
        <end position="279"/>
    </location>
</feature>
<feature type="region of interest" description="Disordered" evidence="1">
    <location>
        <begin position="111"/>
        <end position="133"/>
    </location>
</feature>
<dbReference type="EMBL" id="CAFZ01000205">
    <property type="protein sequence ID" value="CCA73158.1"/>
    <property type="molecule type" value="Genomic_DNA"/>
</dbReference>
<keyword evidence="3" id="KW-1185">Reference proteome</keyword>
<feature type="region of interest" description="Disordered" evidence="1">
    <location>
        <begin position="25"/>
        <end position="70"/>
    </location>
</feature>
<feature type="compositionally biased region" description="Polar residues" evidence="1">
    <location>
        <begin position="228"/>
        <end position="243"/>
    </location>
</feature>